<keyword evidence="4" id="KW-0812">Transmembrane</keyword>
<sequence length="205" mass="23727">MNPPNSNFSLWRAPPTLFTFVITLMILLKLGGTLYLHHILHPLPDPPSPFTFVGSDYPRLWPIAESQQKVLMSSEESTHYQLDTHQADMEWRELIPENGTIYLGTAEQRPFSISMFHQLRCLDLIRTELLSAHKTQPPSSPSELNRHCFNYLRQMSLCRADTTLIQVLNPDNPHPFANIAVCNDWEHVYEQVLLNQQSYREKVCV</sequence>
<evidence type="ECO:0000313" key="5">
    <source>
        <dbReference type="EMBL" id="KAI0295627.1"/>
    </source>
</evidence>
<evidence type="ECO:0000313" key="6">
    <source>
        <dbReference type="Proteomes" id="UP001203297"/>
    </source>
</evidence>
<evidence type="ECO:0000256" key="4">
    <source>
        <dbReference type="SAM" id="Phobius"/>
    </source>
</evidence>
<dbReference type="GO" id="GO:0016491">
    <property type="term" value="F:oxidoreductase activity"/>
    <property type="evidence" value="ECO:0007669"/>
    <property type="project" value="UniProtKB-KW"/>
</dbReference>
<comment type="similarity">
    <text evidence="3">Belongs to the ustYa family.</text>
</comment>
<keyword evidence="4" id="KW-0472">Membrane</keyword>
<keyword evidence="2" id="KW-0560">Oxidoreductase</keyword>
<dbReference type="InterPro" id="IPR021765">
    <property type="entry name" value="UstYa-like"/>
</dbReference>
<comment type="caution">
    <text evidence="5">The sequence shown here is derived from an EMBL/GenBank/DDBJ whole genome shotgun (WGS) entry which is preliminary data.</text>
</comment>
<dbReference type="GO" id="GO:0043386">
    <property type="term" value="P:mycotoxin biosynthetic process"/>
    <property type="evidence" value="ECO:0007669"/>
    <property type="project" value="InterPro"/>
</dbReference>
<keyword evidence="6" id="KW-1185">Reference proteome</keyword>
<accession>A0AAD4LYZ3</accession>
<feature type="transmembrane region" description="Helical" evidence="4">
    <location>
        <begin position="16"/>
        <end position="36"/>
    </location>
</feature>
<dbReference type="PANTHER" id="PTHR33365">
    <property type="entry name" value="YALI0B05434P"/>
    <property type="match status" value="1"/>
</dbReference>
<evidence type="ECO:0000256" key="1">
    <source>
        <dbReference type="ARBA" id="ARBA00004685"/>
    </source>
</evidence>
<dbReference type="PANTHER" id="PTHR33365:SF11">
    <property type="entry name" value="TAT PATHWAY SIGNAL SEQUENCE"/>
    <property type="match status" value="1"/>
</dbReference>
<comment type="pathway">
    <text evidence="1">Mycotoxin biosynthesis.</text>
</comment>
<dbReference type="AlphaFoldDB" id="A0AAD4LYZ3"/>
<evidence type="ECO:0000256" key="2">
    <source>
        <dbReference type="ARBA" id="ARBA00023002"/>
    </source>
</evidence>
<reference evidence="5" key="1">
    <citation type="journal article" date="2022" name="New Phytol.">
        <title>Evolutionary transition to the ectomycorrhizal habit in the genomes of a hyperdiverse lineage of mushroom-forming fungi.</title>
        <authorList>
            <person name="Looney B."/>
            <person name="Miyauchi S."/>
            <person name="Morin E."/>
            <person name="Drula E."/>
            <person name="Courty P.E."/>
            <person name="Kohler A."/>
            <person name="Kuo A."/>
            <person name="LaButti K."/>
            <person name="Pangilinan J."/>
            <person name="Lipzen A."/>
            <person name="Riley R."/>
            <person name="Andreopoulos W."/>
            <person name="He G."/>
            <person name="Johnson J."/>
            <person name="Nolan M."/>
            <person name="Tritt A."/>
            <person name="Barry K.W."/>
            <person name="Grigoriev I.V."/>
            <person name="Nagy L.G."/>
            <person name="Hibbett D."/>
            <person name="Henrissat B."/>
            <person name="Matheny P.B."/>
            <person name="Labbe J."/>
            <person name="Martin F.M."/>
        </authorList>
    </citation>
    <scope>NUCLEOTIDE SEQUENCE</scope>
    <source>
        <strain evidence="5">BPL690</strain>
    </source>
</reference>
<gene>
    <name evidence="5" type="ORF">B0F90DRAFT_1749913</name>
</gene>
<proteinExistence type="inferred from homology"/>
<organism evidence="5 6">
    <name type="scientific">Multifurca ochricompacta</name>
    <dbReference type="NCBI Taxonomy" id="376703"/>
    <lineage>
        <taxon>Eukaryota</taxon>
        <taxon>Fungi</taxon>
        <taxon>Dikarya</taxon>
        <taxon>Basidiomycota</taxon>
        <taxon>Agaricomycotina</taxon>
        <taxon>Agaricomycetes</taxon>
        <taxon>Russulales</taxon>
        <taxon>Russulaceae</taxon>
        <taxon>Multifurca</taxon>
    </lineage>
</organism>
<evidence type="ECO:0000256" key="3">
    <source>
        <dbReference type="ARBA" id="ARBA00035112"/>
    </source>
</evidence>
<keyword evidence="4" id="KW-1133">Transmembrane helix</keyword>
<dbReference type="EMBL" id="WTXG01000056">
    <property type="protein sequence ID" value="KAI0295627.1"/>
    <property type="molecule type" value="Genomic_DNA"/>
</dbReference>
<dbReference type="Proteomes" id="UP001203297">
    <property type="component" value="Unassembled WGS sequence"/>
</dbReference>
<name>A0AAD4LYZ3_9AGAM</name>
<protein>
    <submittedName>
        <fullName evidence="5">Uncharacterized protein</fullName>
    </submittedName>
</protein>
<dbReference type="Pfam" id="PF11807">
    <property type="entry name" value="UstYa"/>
    <property type="match status" value="1"/>
</dbReference>